<evidence type="ECO:0000256" key="1">
    <source>
        <dbReference type="SAM" id="SignalP"/>
    </source>
</evidence>
<reference evidence="2 3" key="1">
    <citation type="submission" date="2010-12" db="EMBL/GenBank/DDBJ databases">
        <authorList>
            <person name="Muzny D."/>
            <person name="Qin X."/>
            <person name="Deng J."/>
            <person name="Jiang H."/>
            <person name="Liu Y."/>
            <person name="Qu J."/>
            <person name="Song X.-Z."/>
            <person name="Zhang L."/>
            <person name="Thornton R."/>
            <person name="Coyle M."/>
            <person name="Francisco L."/>
            <person name="Jackson L."/>
            <person name="Javaid M."/>
            <person name="Korchina V."/>
            <person name="Kovar C."/>
            <person name="Mata R."/>
            <person name="Mathew T."/>
            <person name="Ngo R."/>
            <person name="Nguyen L."/>
            <person name="Nguyen N."/>
            <person name="Okwuonu G."/>
            <person name="Ongeri F."/>
            <person name="Pham C."/>
            <person name="Simmons D."/>
            <person name="Wilczek-Boney K."/>
            <person name="Hale W."/>
            <person name="Jakkamsetti A."/>
            <person name="Pham P."/>
            <person name="Ruth R."/>
            <person name="San Lucas F."/>
            <person name="Warren J."/>
            <person name="Zhang J."/>
            <person name="Zhao Z."/>
            <person name="Zhou C."/>
            <person name="Zhu D."/>
            <person name="Lee S."/>
            <person name="Bess C."/>
            <person name="Blankenburg K."/>
            <person name="Forbes L."/>
            <person name="Fu Q."/>
            <person name="Gubbala S."/>
            <person name="Hirani K."/>
            <person name="Jayaseelan J.C."/>
            <person name="Lara F."/>
            <person name="Munidasa M."/>
            <person name="Palculict T."/>
            <person name="Patil S."/>
            <person name="Pu L.-L."/>
            <person name="Saada N."/>
            <person name="Tang L."/>
            <person name="Weissenberger G."/>
            <person name="Zhu Y."/>
            <person name="Hemphill L."/>
            <person name="Shang Y."/>
            <person name="Youmans B."/>
            <person name="Ayvaz T."/>
            <person name="Ross M."/>
            <person name="Santibanez J."/>
            <person name="Aqrawi P."/>
            <person name="Gross S."/>
            <person name="Joshi V."/>
            <person name="Fowler G."/>
            <person name="Nazareth L."/>
            <person name="Reid J."/>
            <person name="Worley K."/>
            <person name="Petrosino J."/>
            <person name="Highlander S."/>
            <person name="Gibbs R."/>
        </authorList>
    </citation>
    <scope>NUCLEOTIDE SEQUENCE [LARGE SCALE GENOMIC DNA]</scope>
    <source>
        <strain evidence="2 3">DSM 15606</strain>
    </source>
</reference>
<dbReference type="EMBL" id="AEQO01000216">
    <property type="protein sequence ID" value="EFV03031.1"/>
    <property type="molecule type" value="Genomic_DNA"/>
</dbReference>
<feature type="signal peptide" evidence="1">
    <location>
        <begin position="1"/>
        <end position="19"/>
    </location>
</feature>
<dbReference type="Proteomes" id="UP000003874">
    <property type="component" value="Unassembled WGS sequence"/>
</dbReference>
<name>E6MTL0_9BACT</name>
<sequence length="226" mass="25663">MKKIILILLLFLSTYNSWAGIVGPDDLPTISALIELHKQMAKAEELSVHQVSASYLEQGVATENTTKFHEVRKTLNSKLNNAHQWIILAAAMSKTTLDVGNATKEYIQFTKLMSNNLFRKPQIAWYFAETNYNVAKRISLLKNSITLLVASETNILKASLDERIEVIYNIQEQIAVIRSLINQALFWSKCVSLGGFRYDYIWDILNSDVYDGIAKDIINNWTSNIS</sequence>
<keyword evidence="3" id="KW-1185">Reference proteome</keyword>
<dbReference type="AlphaFoldDB" id="E6MTL0"/>
<dbReference type="RefSeq" id="WP_007136065.1">
    <property type="nucleotide sequence ID" value="NZ_GL629647.1"/>
</dbReference>
<gene>
    <name evidence="2" type="ORF">HMPREF9420_2828</name>
</gene>
<feature type="chain" id="PRO_5003208372" evidence="1">
    <location>
        <begin position="20"/>
        <end position="226"/>
    </location>
</feature>
<keyword evidence="1" id="KW-0732">Signal</keyword>
<dbReference type="STRING" id="888832.HMPREF9420_2828"/>
<dbReference type="OrthoDB" id="1026294at2"/>
<proteinExistence type="predicted"/>
<protein>
    <submittedName>
        <fullName evidence="2">Uncharacterized protein</fullName>
    </submittedName>
</protein>
<dbReference type="eggNOG" id="ENOG5033T2W">
    <property type="taxonomic scope" value="Bacteria"/>
</dbReference>
<evidence type="ECO:0000313" key="2">
    <source>
        <dbReference type="EMBL" id="EFV03031.1"/>
    </source>
</evidence>
<accession>E6MTL0</accession>
<dbReference type="HOGENOM" id="CLU_1165027_0_0_10"/>
<organism evidence="2 3">
    <name type="scientific">Segatella salivae DSM 15606</name>
    <dbReference type="NCBI Taxonomy" id="888832"/>
    <lineage>
        <taxon>Bacteria</taxon>
        <taxon>Pseudomonadati</taxon>
        <taxon>Bacteroidota</taxon>
        <taxon>Bacteroidia</taxon>
        <taxon>Bacteroidales</taxon>
        <taxon>Prevotellaceae</taxon>
        <taxon>Segatella</taxon>
    </lineage>
</organism>
<comment type="caution">
    <text evidence="2">The sequence shown here is derived from an EMBL/GenBank/DDBJ whole genome shotgun (WGS) entry which is preliminary data.</text>
</comment>
<evidence type="ECO:0000313" key="3">
    <source>
        <dbReference type="Proteomes" id="UP000003874"/>
    </source>
</evidence>